<gene>
    <name evidence="2" type="ORF">EY643_00470</name>
</gene>
<protein>
    <recommendedName>
        <fullName evidence="1">Aspartyl/asparaginy/proline hydroxylase domain-containing protein</fullName>
    </recommendedName>
</protein>
<dbReference type="InterPro" id="IPR027443">
    <property type="entry name" value="IPNS-like_sf"/>
</dbReference>
<sequence length="284" mass="32409">MYNADGSDAADHPQLPEGYGKRSFLRFAVPVDLERLRREYVSIPADAWMASYWGTIHCSVGMLLLRGGQSGTERDFFADDVADSPLLEKLPYIKSLMDDTGPFGRAHYGFLFRMEPNGLTQAHRDMMAKWTDMFRIHFPIESNSRARLISDGYAQHLTPGHAWSFDNGSWHGVVNGSTERIHLIMDVQFNPQLKHQIDAAEFVRGEQREDLVQKIEAGKKDKASYPGDEFMANAVIQLRRQGMNNKQIADAFNAKKIPTKRYFIKNRREQLKKWNAVMVGEILG</sequence>
<feature type="domain" description="Aspartyl/asparaginy/proline hydroxylase" evidence="1">
    <location>
        <begin position="78"/>
        <end position="187"/>
    </location>
</feature>
<dbReference type="KEGG" id="halc:EY643_00470"/>
<dbReference type="InterPro" id="IPR007803">
    <property type="entry name" value="Asp/Arg/Pro-Hydrxlase"/>
</dbReference>
<evidence type="ECO:0000313" key="2">
    <source>
        <dbReference type="EMBL" id="QFU74241.1"/>
    </source>
</evidence>
<dbReference type="SUPFAM" id="SSF51197">
    <property type="entry name" value="Clavaminate synthase-like"/>
    <property type="match status" value="1"/>
</dbReference>
<organism evidence="2 3">
    <name type="scientific">Halioglobus maricola</name>
    <dbReference type="NCBI Taxonomy" id="2601894"/>
    <lineage>
        <taxon>Bacteria</taxon>
        <taxon>Pseudomonadati</taxon>
        <taxon>Pseudomonadota</taxon>
        <taxon>Gammaproteobacteria</taxon>
        <taxon>Cellvibrionales</taxon>
        <taxon>Halieaceae</taxon>
        <taxon>Halioglobus</taxon>
    </lineage>
</organism>
<dbReference type="OrthoDB" id="1441538at2"/>
<dbReference type="Pfam" id="PF05118">
    <property type="entry name" value="Asp_Arg_Hydrox"/>
    <property type="match status" value="1"/>
</dbReference>
<accession>A0A5P9NET6</accession>
<evidence type="ECO:0000259" key="1">
    <source>
        <dbReference type="Pfam" id="PF05118"/>
    </source>
</evidence>
<evidence type="ECO:0000313" key="3">
    <source>
        <dbReference type="Proteomes" id="UP000326287"/>
    </source>
</evidence>
<dbReference type="AlphaFoldDB" id="A0A5P9NET6"/>
<reference evidence="2 3" key="1">
    <citation type="submission" date="2019-02" db="EMBL/GenBank/DDBJ databases">
        <authorList>
            <person name="Li S.-H."/>
        </authorList>
    </citation>
    <scope>NUCLEOTIDE SEQUENCE [LARGE SCALE GENOMIC DNA]</scope>
    <source>
        <strain evidence="2 3">IMCC14385</strain>
    </source>
</reference>
<keyword evidence="3" id="KW-1185">Reference proteome</keyword>
<dbReference type="EMBL" id="CP036422">
    <property type="protein sequence ID" value="QFU74241.1"/>
    <property type="molecule type" value="Genomic_DNA"/>
</dbReference>
<proteinExistence type="predicted"/>
<dbReference type="RefSeq" id="WP_152660354.1">
    <property type="nucleotide sequence ID" value="NZ_CP036422.1"/>
</dbReference>
<name>A0A5P9NET6_9GAMM</name>
<dbReference type="Proteomes" id="UP000326287">
    <property type="component" value="Chromosome"/>
</dbReference>
<dbReference type="Gene3D" id="2.60.120.330">
    <property type="entry name" value="B-lactam Antibiotic, Isopenicillin N Synthase, Chain"/>
    <property type="match status" value="1"/>
</dbReference>